<protein>
    <recommendedName>
        <fullName evidence="3">DUF4160 domain-containing protein</fullName>
    </recommendedName>
</protein>
<evidence type="ECO:0008006" key="3">
    <source>
        <dbReference type="Google" id="ProtNLM"/>
    </source>
</evidence>
<dbReference type="EMBL" id="NMWT01000028">
    <property type="protein sequence ID" value="PLS26238.1"/>
    <property type="molecule type" value="Genomic_DNA"/>
</dbReference>
<dbReference type="InterPro" id="IPR025427">
    <property type="entry name" value="DUF4160"/>
</dbReference>
<evidence type="ECO:0000313" key="1">
    <source>
        <dbReference type="EMBL" id="PLS26238.1"/>
    </source>
</evidence>
<sequence>MTRSVEGLGIPVIPRPSLILDDAIALRDEAVFDSVLAKLDVAVKHDAGALDWNILELSSSPVWDIGWKVRHAELSRFFGIIIRMMYQDESEHHKPHVHVYYGDFKASIGIDGELLAGSLPAKQYKLVAAWLVLHEDELYKAWNEAVSGRPFDRIKPLS</sequence>
<dbReference type="AlphaFoldDB" id="A0A2N5IWA2"/>
<accession>A0A2N5IWA2</accession>
<comment type="caution">
    <text evidence="1">The sequence shown here is derived from an EMBL/GenBank/DDBJ whole genome shotgun (WGS) entry which is preliminary data.</text>
</comment>
<gene>
    <name evidence="1" type="ORF">Uis4E_1813</name>
</gene>
<name>A0A2N5IWA2_9BIFI</name>
<dbReference type="RefSeq" id="WP_207764572.1">
    <property type="nucleotide sequence ID" value="NZ_NMWT01000028.1"/>
</dbReference>
<reference evidence="1 2" key="1">
    <citation type="submission" date="2017-07" db="EMBL/GenBank/DDBJ databases">
        <title>Bifidobacterium novel species.</title>
        <authorList>
            <person name="Lugli G.A."/>
            <person name="Milani C."/>
            <person name="Duranti S."/>
            <person name="Mangifesta M."/>
        </authorList>
    </citation>
    <scope>NUCLEOTIDE SEQUENCE [LARGE SCALE GENOMIC DNA]</scope>
    <source>
        <strain evidence="1 2">77</strain>
    </source>
</reference>
<organism evidence="1 2">
    <name type="scientific">Bifidobacterium parmae</name>
    <dbReference type="NCBI Taxonomy" id="361854"/>
    <lineage>
        <taxon>Bacteria</taxon>
        <taxon>Bacillati</taxon>
        <taxon>Actinomycetota</taxon>
        <taxon>Actinomycetes</taxon>
        <taxon>Bifidobacteriales</taxon>
        <taxon>Bifidobacteriaceae</taxon>
        <taxon>Bifidobacterium</taxon>
    </lineage>
</organism>
<evidence type="ECO:0000313" key="2">
    <source>
        <dbReference type="Proteomes" id="UP000235034"/>
    </source>
</evidence>
<keyword evidence="2" id="KW-1185">Reference proteome</keyword>
<dbReference type="Pfam" id="PF13711">
    <property type="entry name" value="DUF4160"/>
    <property type="match status" value="1"/>
</dbReference>
<proteinExistence type="predicted"/>
<dbReference type="Proteomes" id="UP000235034">
    <property type="component" value="Unassembled WGS sequence"/>
</dbReference>